<comment type="cofactor">
    <cofactor evidence="1">
        <name>Mg(2+)</name>
        <dbReference type="ChEBI" id="CHEBI:18420"/>
    </cofactor>
</comment>
<comment type="caution">
    <text evidence="4">The sequence shown here is derived from an EMBL/GenBank/DDBJ whole genome shotgun (WGS) entry which is preliminary data.</text>
</comment>
<dbReference type="InterPro" id="IPR020084">
    <property type="entry name" value="NUDIX_hydrolase_CS"/>
</dbReference>
<dbReference type="SUPFAM" id="SSF55811">
    <property type="entry name" value="Nudix"/>
    <property type="match status" value="1"/>
</dbReference>
<dbReference type="InterPro" id="IPR000086">
    <property type="entry name" value="NUDIX_hydrolase_dom"/>
</dbReference>
<accession>A0A1E2UGZ7</accession>
<dbReference type="PANTHER" id="PTHR43736">
    <property type="entry name" value="ADP-RIBOSE PYROPHOSPHATASE"/>
    <property type="match status" value="1"/>
</dbReference>
<dbReference type="Proteomes" id="UP000094849">
    <property type="component" value="Unassembled WGS sequence"/>
</dbReference>
<gene>
    <name evidence="4" type="ORF">A3196_19885</name>
</gene>
<name>A0A1E2UGZ7_9GAMM</name>
<evidence type="ECO:0000256" key="1">
    <source>
        <dbReference type="ARBA" id="ARBA00001946"/>
    </source>
</evidence>
<sequence length="171" mass="19842">MKQFNFCPHCGNEGLDWREGKQWFCNNCEFTYYHNSAAAVGAVLSCQDEILLTVRKHNPCQGKLDLPGGFVDYHESLEVALSREIREELNLLVSTQSWRYLFSYGNRYPYADIQYYTTDSFFHLQLEDKPEIVVGDDVAEIRWMKTNQIALEDIGLDSVRNAVEHFIKTDS</sequence>
<keyword evidence="5" id="KW-1185">Reference proteome</keyword>
<evidence type="ECO:0000256" key="2">
    <source>
        <dbReference type="ARBA" id="ARBA00022801"/>
    </source>
</evidence>
<evidence type="ECO:0000313" key="4">
    <source>
        <dbReference type="EMBL" id="ODB91879.1"/>
    </source>
</evidence>
<dbReference type="RefSeq" id="WP_069015537.1">
    <property type="nucleotide sequence ID" value="NZ_LVJW01000007.1"/>
</dbReference>
<dbReference type="Gene3D" id="3.90.79.10">
    <property type="entry name" value="Nucleoside Triphosphate Pyrophosphohydrolase"/>
    <property type="match status" value="1"/>
</dbReference>
<evidence type="ECO:0000313" key="5">
    <source>
        <dbReference type="Proteomes" id="UP000094849"/>
    </source>
</evidence>
<keyword evidence="2" id="KW-0378">Hydrolase</keyword>
<feature type="domain" description="Nudix hydrolase" evidence="3">
    <location>
        <begin position="35"/>
        <end position="169"/>
    </location>
</feature>
<dbReference type="InterPro" id="IPR015797">
    <property type="entry name" value="NUDIX_hydrolase-like_dom_sf"/>
</dbReference>
<dbReference type="PANTHER" id="PTHR43736:SF1">
    <property type="entry name" value="DIHYDRONEOPTERIN TRIPHOSPHATE DIPHOSPHATASE"/>
    <property type="match status" value="1"/>
</dbReference>
<dbReference type="Pfam" id="PF00293">
    <property type="entry name" value="NUDIX"/>
    <property type="match status" value="1"/>
</dbReference>
<dbReference type="EMBL" id="LVJZ01000009">
    <property type="protein sequence ID" value="ODB91879.1"/>
    <property type="molecule type" value="Genomic_DNA"/>
</dbReference>
<dbReference type="PROSITE" id="PS00893">
    <property type="entry name" value="NUDIX_BOX"/>
    <property type="match status" value="1"/>
</dbReference>
<dbReference type="AlphaFoldDB" id="A0A1E2UGZ7"/>
<protein>
    <recommendedName>
        <fullName evidence="3">Nudix hydrolase domain-containing protein</fullName>
    </recommendedName>
</protein>
<organism evidence="4 5">
    <name type="scientific">Candidatus Thiodiazotropha endoloripes</name>
    <dbReference type="NCBI Taxonomy" id="1818881"/>
    <lineage>
        <taxon>Bacteria</taxon>
        <taxon>Pseudomonadati</taxon>
        <taxon>Pseudomonadota</taxon>
        <taxon>Gammaproteobacteria</taxon>
        <taxon>Chromatiales</taxon>
        <taxon>Sedimenticolaceae</taxon>
        <taxon>Candidatus Thiodiazotropha</taxon>
    </lineage>
</organism>
<proteinExistence type="predicted"/>
<dbReference type="CDD" id="cd04681">
    <property type="entry name" value="NUDIX_Hydrolase"/>
    <property type="match status" value="1"/>
</dbReference>
<reference evidence="4 5" key="1">
    <citation type="submission" date="2016-03" db="EMBL/GenBank/DDBJ databases">
        <title>Chemosynthetic sulphur-oxidizing symbionts of marine invertebrate animals are capable of nitrogen fixation.</title>
        <authorList>
            <person name="Petersen J.M."/>
            <person name="Kemper A."/>
            <person name="Gruber-Vodicka H."/>
            <person name="Cardini U."/>
            <person name="Geest Mvander."/>
            <person name="Kleiner M."/>
            <person name="Bulgheresi S."/>
            <person name="Fussmann M."/>
            <person name="Herbold C."/>
            <person name="Seah B.K.B."/>
            <person name="Antony C.Paul."/>
            <person name="Liu D."/>
            <person name="Belitz A."/>
            <person name="Weber M."/>
        </authorList>
    </citation>
    <scope>NUCLEOTIDE SEQUENCE [LARGE SCALE GENOMIC DNA]</scope>
    <source>
        <strain evidence="4">G_D</strain>
    </source>
</reference>
<evidence type="ECO:0000259" key="3">
    <source>
        <dbReference type="PROSITE" id="PS51462"/>
    </source>
</evidence>
<dbReference type="GO" id="GO:0016787">
    <property type="term" value="F:hydrolase activity"/>
    <property type="evidence" value="ECO:0007669"/>
    <property type="project" value="UniProtKB-KW"/>
</dbReference>
<dbReference type="OrthoDB" id="542521at2"/>
<dbReference type="STRING" id="1818881.A3196_19885"/>
<dbReference type="PROSITE" id="PS51462">
    <property type="entry name" value="NUDIX"/>
    <property type="match status" value="1"/>
</dbReference>